<dbReference type="OrthoDB" id="3145912at2759"/>
<name>A0A8H6T9P2_9AGAR</name>
<accession>A0A8H6T9P2</accession>
<protein>
    <submittedName>
        <fullName evidence="1">Uncharacterized protein</fullName>
    </submittedName>
</protein>
<reference evidence="1" key="1">
    <citation type="submission" date="2020-05" db="EMBL/GenBank/DDBJ databases">
        <title>Mycena genomes resolve the evolution of fungal bioluminescence.</title>
        <authorList>
            <person name="Tsai I.J."/>
        </authorList>
    </citation>
    <scope>NUCLEOTIDE SEQUENCE</scope>
    <source>
        <strain evidence="1">171206Taipei</strain>
    </source>
</reference>
<evidence type="ECO:0000313" key="1">
    <source>
        <dbReference type="EMBL" id="KAF7312761.1"/>
    </source>
</evidence>
<dbReference type="AlphaFoldDB" id="A0A8H6T9P2"/>
<organism evidence="1 2">
    <name type="scientific">Mycena indigotica</name>
    <dbReference type="NCBI Taxonomy" id="2126181"/>
    <lineage>
        <taxon>Eukaryota</taxon>
        <taxon>Fungi</taxon>
        <taxon>Dikarya</taxon>
        <taxon>Basidiomycota</taxon>
        <taxon>Agaricomycotina</taxon>
        <taxon>Agaricomycetes</taxon>
        <taxon>Agaricomycetidae</taxon>
        <taxon>Agaricales</taxon>
        <taxon>Marasmiineae</taxon>
        <taxon>Mycenaceae</taxon>
        <taxon>Mycena</taxon>
    </lineage>
</organism>
<dbReference type="GeneID" id="59342290"/>
<evidence type="ECO:0000313" key="2">
    <source>
        <dbReference type="Proteomes" id="UP000636479"/>
    </source>
</evidence>
<dbReference type="Proteomes" id="UP000636479">
    <property type="component" value="Unassembled WGS sequence"/>
</dbReference>
<gene>
    <name evidence="1" type="ORF">MIND_00291200</name>
</gene>
<comment type="caution">
    <text evidence="1">The sequence shown here is derived from an EMBL/GenBank/DDBJ whole genome shotgun (WGS) entry which is preliminary data.</text>
</comment>
<keyword evidence="2" id="KW-1185">Reference proteome</keyword>
<proteinExistence type="predicted"/>
<dbReference type="EMBL" id="JACAZF010000002">
    <property type="protein sequence ID" value="KAF7312761.1"/>
    <property type="molecule type" value="Genomic_DNA"/>
</dbReference>
<sequence>MDLARFPRELERAILEAAADSDSNFIPTLLLVAHRAHVWLEPLLYRQVHISMNCRWKRAQDAFFRIATTRPPSFLAKSVRVMTLEFHDGTTVATQDLLDRVYPALLLCTGVQEVAVNGSEEMKIGPTLLPLLSAMPLRRLGVFFEDLMPHPIPMEGHATAFSALTHLDVYDNEEQNIHSRDLSRIIPFLAALPNLTHLAVNILLDLPVVKRILDGCSRLQILAFLIPALDYELSTFMDGVQRIAESSGDPRIFGTTYKSWTEVFSTTQFSFWRAIDILVDQKRNGLVDRNHASTGDIYNKDTQDAVAKQIRALF</sequence>
<dbReference type="RefSeq" id="XP_037224869.1">
    <property type="nucleotide sequence ID" value="XM_037359774.1"/>
</dbReference>